<proteinExistence type="predicted"/>
<feature type="region of interest" description="Disordered" evidence="1">
    <location>
        <begin position="385"/>
        <end position="455"/>
    </location>
</feature>
<evidence type="ECO:0000313" key="3">
    <source>
        <dbReference type="Proteomes" id="UP001219525"/>
    </source>
</evidence>
<dbReference type="AlphaFoldDB" id="A0AAD6VSY2"/>
<comment type="caution">
    <text evidence="2">The sequence shown here is derived from an EMBL/GenBank/DDBJ whole genome shotgun (WGS) entry which is preliminary data.</text>
</comment>
<dbReference type="Proteomes" id="UP001219525">
    <property type="component" value="Unassembled WGS sequence"/>
</dbReference>
<organism evidence="2 3">
    <name type="scientific">Mycena pura</name>
    <dbReference type="NCBI Taxonomy" id="153505"/>
    <lineage>
        <taxon>Eukaryota</taxon>
        <taxon>Fungi</taxon>
        <taxon>Dikarya</taxon>
        <taxon>Basidiomycota</taxon>
        <taxon>Agaricomycotina</taxon>
        <taxon>Agaricomycetes</taxon>
        <taxon>Agaricomycetidae</taxon>
        <taxon>Agaricales</taxon>
        <taxon>Marasmiineae</taxon>
        <taxon>Mycenaceae</taxon>
        <taxon>Mycena</taxon>
    </lineage>
</organism>
<reference evidence="2" key="1">
    <citation type="submission" date="2023-03" db="EMBL/GenBank/DDBJ databases">
        <title>Massive genome expansion in bonnet fungi (Mycena s.s.) driven by repeated elements and novel gene families across ecological guilds.</title>
        <authorList>
            <consortium name="Lawrence Berkeley National Laboratory"/>
            <person name="Harder C.B."/>
            <person name="Miyauchi S."/>
            <person name="Viragh M."/>
            <person name="Kuo A."/>
            <person name="Thoen E."/>
            <person name="Andreopoulos B."/>
            <person name="Lu D."/>
            <person name="Skrede I."/>
            <person name="Drula E."/>
            <person name="Henrissat B."/>
            <person name="Morin E."/>
            <person name="Kohler A."/>
            <person name="Barry K."/>
            <person name="LaButti K."/>
            <person name="Morin E."/>
            <person name="Salamov A."/>
            <person name="Lipzen A."/>
            <person name="Mereny Z."/>
            <person name="Hegedus B."/>
            <person name="Baldrian P."/>
            <person name="Stursova M."/>
            <person name="Weitz H."/>
            <person name="Taylor A."/>
            <person name="Grigoriev I.V."/>
            <person name="Nagy L.G."/>
            <person name="Martin F."/>
            <person name="Kauserud H."/>
        </authorList>
    </citation>
    <scope>NUCLEOTIDE SEQUENCE</scope>
    <source>
        <strain evidence="2">9144</strain>
    </source>
</reference>
<protein>
    <submittedName>
        <fullName evidence="2">Uncharacterized protein</fullName>
    </submittedName>
</protein>
<gene>
    <name evidence="2" type="ORF">GGX14DRAFT_559112</name>
</gene>
<evidence type="ECO:0000313" key="2">
    <source>
        <dbReference type="EMBL" id="KAJ7221628.1"/>
    </source>
</evidence>
<dbReference type="EMBL" id="JARJCW010000008">
    <property type="protein sequence ID" value="KAJ7221628.1"/>
    <property type="molecule type" value="Genomic_DNA"/>
</dbReference>
<name>A0AAD6VSY2_9AGAR</name>
<sequence length="455" mass="49851">MPRCTRCTAVRALRTTYAARTGRALHCYPPPHCMPHSPLVTRYSAQPRTLHTYMCAALAASARPAARRTPAPAVTHACMPTPARRMRGGAHDGRRDRPACPHPICVCCIRWGCHAPPARCTQPVARPQCCGRACSPPYVGARAALLAADAPTIVHVPFHCAHMHWQARRMHSGARQCVGAAACMYSMHGSRRIRRVCVQYTAAARHAAGHAYDMRLGEWWAAVQRMSRRAPRPGPASGGGVHVYDVYDMQQGKMGNRHAPPGRVGVRWVAAYGTPIRRRVAVLPEPRRAYGTCQCAAAGHTYDAQRRGTRTMCSAMRQAPIKRWPFVSPVHCTACPPPRLLSTLLATKVLTLFQVLSFFACCHTFPPRTPCRLVHATYPSPHTTCSPDTHAAPHSAMHTTLSSRTRHTVPSPARPFLRPPHLTPCTSLPHTPYTPDAPHAAPRISPHAVHTQPAT</sequence>
<keyword evidence="3" id="KW-1185">Reference proteome</keyword>
<evidence type="ECO:0000256" key="1">
    <source>
        <dbReference type="SAM" id="MobiDB-lite"/>
    </source>
</evidence>
<accession>A0AAD6VSY2</accession>